<organism evidence="1">
    <name type="scientific">marine sediment metagenome</name>
    <dbReference type="NCBI Taxonomy" id="412755"/>
    <lineage>
        <taxon>unclassified sequences</taxon>
        <taxon>metagenomes</taxon>
        <taxon>ecological metagenomes</taxon>
    </lineage>
</organism>
<evidence type="ECO:0008006" key="2">
    <source>
        <dbReference type="Google" id="ProtNLM"/>
    </source>
</evidence>
<sequence length="208" mass="22892">RLDAFSPDSTLIVSFDENSSFFPAYIFPSNGSVVNIFGGEAIVYEIEPANLIADSPIRFIFDLERLGLTGRKIGAYGYAAYKDKWGFIGTGNGSRIEVEGLGLGRVALIEDNEPPSISYIRPKGRIKARRPLLSCRITDGVSGVDLDGGLSMKIDGIWVPADYDLSTEKLTYRVRHNLRSGRHKLDIVACDRQGNPKTVAKYFTILGN</sequence>
<proteinExistence type="predicted"/>
<accession>X0YKL3</accession>
<feature type="non-terminal residue" evidence="1">
    <location>
        <position position="1"/>
    </location>
</feature>
<name>X0YKL3_9ZZZZ</name>
<protein>
    <recommendedName>
        <fullName evidence="2">Bacterial Ig-like domain-containing protein</fullName>
    </recommendedName>
</protein>
<reference evidence="1" key="1">
    <citation type="journal article" date="2014" name="Front. Microbiol.">
        <title>High frequency of phylogenetically diverse reductive dehalogenase-homologous genes in deep subseafloor sedimentary metagenomes.</title>
        <authorList>
            <person name="Kawai M."/>
            <person name="Futagami T."/>
            <person name="Toyoda A."/>
            <person name="Takaki Y."/>
            <person name="Nishi S."/>
            <person name="Hori S."/>
            <person name="Arai W."/>
            <person name="Tsubouchi T."/>
            <person name="Morono Y."/>
            <person name="Uchiyama I."/>
            <person name="Ito T."/>
            <person name="Fujiyama A."/>
            <person name="Inagaki F."/>
            <person name="Takami H."/>
        </authorList>
    </citation>
    <scope>NUCLEOTIDE SEQUENCE</scope>
    <source>
        <strain evidence="1">Expedition CK06-06</strain>
    </source>
</reference>
<dbReference type="EMBL" id="BARS01053144">
    <property type="protein sequence ID" value="GAG49088.1"/>
    <property type="molecule type" value="Genomic_DNA"/>
</dbReference>
<comment type="caution">
    <text evidence="1">The sequence shown here is derived from an EMBL/GenBank/DDBJ whole genome shotgun (WGS) entry which is preliminary data.</text>
</comment>
<evidence type="ECO:0000313" key="1">
    <source>
        <dbReference type="EMBL" id="GAG49088.1"/>
    </source>
</evidence>
<gene>
    <name evidence="1" type="ORF">S01H1_78912</name>
</gene>
<dbReference type="AlphaFoldDB" id="X0YKL3"/>